<dbReference type="KEGG" id="fso:Fsol_00396"/>
<accession>A0A2U8BSA5</accession>
<keyword evidence="2" id="KW-1185">Reference proteome</keyword>
<dbReference type="Proteomes" id="UP000244519">
    <property type="component" value="Chromosome"/>
</dbReference>
<organism evidence="1 2">
    <name type="scientific">Candidatus Fokinia solitaria</name>
    <dbReference type="NCBI Taxonomy" id="1802984"/>
    <lineage>
        <taxon>Bacteria</taxon>
        <taxon>Pseudomonadati</taxon>
        <taxon>Pseudomonadota</taxon>
        <taxon>Alphaproteobacteria</taxon>
        <taxon>Rickettsiales</taxon>
        <taxon>Candidatus Midichloriaceae</taxon>
        <taxon>Candidatus Fokinia</taxon>
    </lineage>
</organism>
<dbReference type="EMBL" id="CP025989">
    <property type="protein sequence ID" value="AWD33193.1"/>
    <property type="molecule type" value="Genomic_DNA"/>
</dbReference>
<dbReference type="AlphaFoldDB" id="A0A2U8BSA5"/>
<sequence length="42" mass="5019">MEITIKSHVLTIVTYNTLWRKAIENYTNLREIADCYKQLNAF</sequence>
<name>A0A2U8BSA5_9RICK</name>
<reference evidence="1 2" key="1">
    <citation type="journal article" date="2018" name="Genome Biol. Evol.">
        <title>The Genome Sequence of "Candidatus Fokinia solitaria": Insights on Reductive Evolution in Rickettsiales.</title>
        <authorList>
            <person name="Floriano A.M."/>
            <person name="Castelli M."/>
            <person name="Krenek S."/>
            <person name="Berendonk T.U."/>
            <person name="Bazzocchi C."/>
            <person name="Petroni G."/>
            <person name="Sassera D."/>
        </authorList>
    </citation>
    <scope>NUCLEOTIDE SEQUENCE [LARGE SCALE GENOMIC DNA]</scope>
    <source>
        <strain evidence="1">Rio ETE_ALG 3VII</strain>
    </source>
</reference>
<gene>
    <name evidence="1" type="ORF">Fsol_00396</name>
</gene>
<evidence type="ECO:0000313" key="1">
    <source>
        <dbReference type="EMBL" id="AWD33193.1"/>
    </source>
</evidence>
<evidence type="ECO:0000313" key="2">
    <source>
        <dbReference type="Proteomes" id="UP000244519"/>
    </source>
</evidence>
<protein>
    <submittedName>
        <fullName evidence="1">Uncharacterized protein</fullName>
    </submittedName>
</protein>
<proteinExistence type="predicted"/>